<comment type="caution">
    <text evidence="2">The sequence shown here is derived from an EMBL/GenBank/DDBJ whole genome shotgun (WGS) entry which is preliminary data.</text>
</comment>
<feature type="coiled-coil region" evidence="1">
    <location>
        <begin position="38"/>
        <end position="65"/>
    </location>
</feature>
<reference evidence="2 3" key="1">
    <citation type="submission" date="2024-09" db="EMBL/GenBank/DDBJ databases">
        <title>Chromosome-scale assembly of Riccia sorocarpa.</title>
        <authorList>
            <person name="Paukszto L."/>
        </authorList>
    </citation>
    <scope>NUCLEOTIDE SEQUENCE [LARGE SCALE GENOMIC DNA]</scope>
    <source>
        <strain evidence="2">LP-2024</strain>
        <tissue evidence="2">Aerial parts of the thallus</tissue>
    </source>
</reference>
<organism evidence="2 3">
    <name type="scientific">Riccia sorocarpa</name>
    <dbReference type="NCBI Taxonomy" id="122646"/>
    <lineage>
        <taxon>Eukaryota</taxon>
        <taxon>Viridiplantae</taxon>
        <taxon>Streptophyta</taxon>
        <taxon>Embryophyta</taxon>
        <taxon>Marchantiophyta</taxon>
        <taxon>Marchantiopsida</taxon>
        <taxon>Marchantiidae</taxon>
        <taxon>Marchantiales</taxon>
        <taxon>Ricciaceae</taxon>
        <taxon>Riccia</taxon>
    </lineage>
</organism>
<protein>
    <submittedName>
        <fullName evidence="2">Uncharacterized protein</fullName>
    </submittedName>
</protein>
<dbReference type="Proteomes" id="UP001633002">
    <property type="component" value="Unassembled WGS sequence"/>
</dbReference>
<gene>
    <name evidence="2" type="ORF">R1sor_026265</name>
</gene>
<accession>A0ABD3GCM1</accession>
<evidence type="ECO:0000256" key="1">
    <source>
        <dbReference type="SAM" id="Coils"/>
    </source>
</evidence>
<keyword evidence="1" id="KW-0175">Coiled coil</keyword>
<keyword evidence="3" id="KW-1185">Reference proteome</keyword>
<dbReference type="AlphaFoldDB" id="A0ABD3GCM1"/>
<name>A0ABD3GCM1_9MARC</name>
<sequence>MEIPPDVRARREKDALWKRKARYDQTGRSRGVEEARAREVLHDELEKLREEAARESSLLREQALEEARQIRNHAMAESEAIVHNALLVLGNGSVERRSEDMFERARNTAQEMVEQAHLETDALKEQAKTVVFEVNSSAADVVARARLVADEIGTQARQNAEKIIRDAWMKEGTIPNLAVDERTRREKDAARKRRKYWKQKEHMSQLLPNCEDSNSVRSLRTARRVARVKCQNKAYTGKWKLENVHPLKPSDVQAAYAEELGLGLGQAGDWREGSIADLVEVGNFFAVEAETPNEYNVDFWIMQCKKPLYQLEEDHTDDYGNIVYAEDFALKAIWYQQWGRRKTCFI</sequence>
<dbReference type="EMBL" id="JBJQOH010000008">
    <property type="protein sequence ID" value="KAL3676317.1"/>
    <property type="molecule type" value="Genomic_DNA"/>
</dbReference>
<evidence type="ECO:0000313" key="3">
    <source>
        <dbReference type="Proteomes" id="UP001633002"/>
    </source>
</evidence>
<proteinExistence type="predicted"/>
<evidence type="ECO:0000313" key="2">
    <source>
        <dbReference type="EMBL" id="KAL3676317.1"/>
    </source>
</evidence>